<proteinExistence type="predicted"/>
<name>A0A4Y4DQI9_GLUUR</name>
<dbReference type="EMBL" id="BJNY01000007">
    <property type="protein sequence ID" value="GED05855.1"/>
    <property type="molecule type" value="Genomic_DNA"/>
</dbReference>
<dbReference type="GO" id="GO:0046685">
    <property type="term" value="P:response to arsenic-containing substance"/>
    <property type="evidence" value="ECO:0007669"/>
    <property type="project" value="UniProtKB-KW"/>
</dbReference>
<evidence type="ECO:0000259" key="2">
    <source>
        <dbReference type="SMART" id="SM00226"/>
    </source>
</evidence>
<organism evidence="3 4">
    <name type="scientific">Glutamicibacter uratoxydans</name>
    <name type="common">Arthrobacter uratoxydans</name>
    <dbReference type="NCBI Taxonomy" id="43667"/>
    <lineage>
        <taxon>Bacteria</taxon>
        <taxon>Bacillati</taxon>
        <taxon>Actinomycetota</taxon>
        <taxon>Actinomycetes</taxon>
        <taxon>Micrococcales</taxon>
        <taxon>Micrococcaceae</taxon>
        <taxon>Glutamicibacter</taxon>
    </lineage>
</organism>
<dbReference type="PANTHER" id="PTHR43428">
    <property type="entry name" value="ARSENATE REDUCTASE"/>
    <property type="match status" value="1"/>
</dbReference>
<dbReference type="AlphaFoldDB" id="A0A4Y4DQI9"/>
<sequence>MTKPSVLFICSRNAGKSQMAAALMDLVSEGKVQSYSAGTNPGAAINHEAVTSLAECGADMAGGTPKPIDAQLAKDVDRVVILGTDANPVFGPEVATERWVTYEPSEDGVTGAERMNMIRDEIAGRVRGLFHELTE</sequence>
<reference evidence="3 4" key="1">
    <citation type="submission" date="2019-06" db="EMBL/GenBank/DDBJ databases">
        <title>Whole genome shotgun sequence of Glutamicibacter uratoxydans NBRC 15515.</title>
        <authorList>
            <person name="Hosoyama A."/>
            <person name="Uohara A."/>
            <person name="Ohji S."/>
            <person name="Ichikawa N."/>
        </authorList>
    </citation>
    <scope>NUCLEOTIDE SEQUENCE [LARGE SCALE GENOMIC DNA]</scope>
    <source>
        <strain evidence="3 4">NBRC 15515</strain>
    </source>
</reference>
<comment type="caution">
    <text evidence="3">The sequence shown here is derived from an EMBL/GenBank/DDBJ whole genome shotgun (WGS) entry which is preliminary data.</text>
</comment>
<dbReference type="Gene3D" id="3.40.50.2300">
    <property type="match status" value="1"/>
</dbReference>
<dbReference type="OrthoDB" id="9799372at2"/>
<evidence type="ECO:0000313" key="4">
    <source>
        <dbReference type="Proteomes" id="UP000316612"/>
    </source>
</evidence>
<dbReference type="SMART" id="SM00226">
    <property type="entry name" value="LMWPc"/>
    <property type="match status" value="1"/>
</dbReference>
<dbReference type="Proteomes" id="UP000316612">
    <property type="component" value="Unassembled WGS sequence"/>
</dbReference>
<dbReference type="SUPFAM" id="SSF52788">
    <property type="entry name" value="Phosphotyrosine protein phosphatases I"/>
    <property type="match status" value="1"/>
</dbReference>
<dbReference type="GO" id="GO:0016740">
    <property type="term" value="F:transferase activity"/>
    <property type="evidence" value="ECO:0007669"/>
    <property type="project" value="UniProtKB-KW"/>
</dbReference>
<dbReference type="InterPro" id="IPR036196">
    <property type="entry name" value="Ptyr_pPase_sf"/>
</dbReference>
<dbReference type="PANTHER" id="PTHR43428:SF1">
    <property type="entry name" value="ARSENATE REDUCTASE"/>
    <property type="match status" value="1"/>
</dbReference>
<keyword evidence="4" id="KW-1185">Reference proteome</keyword>
<dbReference type="InterPro" id="IPR023485">
    <property type="entry name" value="Ptyr_pPase"/>
</dbReference>
<gene>
    <name evidence="3" type="primary">arsC1</name>
    <name evidence="3" type="ORF">AUR04nite_13870</name>
</gene>
<accession>A0A4Y4DQI9</accession>
<protein>
    <submittedName>
        <fullName evidence="3">Arsenate-mycothiol transferase ArsC1</fullName>
    </submittedName>
</protein>
<evidence type="ECO:0000313" key="3">
    <source>
        <dbReference type="EMBL" id="GED05855.1"/>
    </source>
</evidence>
<feature type="domain" description="Phosphotyrosine protein phosphatase I" evidence="2">
    <location>
        <begin position="4"/>
        <end position="132"/>
    </location>
</feature>
<keyword evidence="3" id="KW-0808">Transferase</keyword>
<keyword evidence="1" id="KW-0059">Arsenical resistance</keyword>
<evidence type="ECO:0000256" key="1">
    <source>
        <dbReference type="ARBA" id="ARBA00022849"/>
    </source>
</evidence>
<dbReference type="Pfam" id="PF01451">
    <property type="entry name" value="LMWPc"/>
    <property type="match status" value="1"/>
</dbReference>
<dbReference type="RefSeq" id="WP_141363345.1">
    <property type="nucleotide sequence ID" value="NZ_BAAAJL010000003.1"/>
</dbReference>